<evidence type="ECO:0000313" key="8">
    <source>
        <dbReference type="Proteomes" id="UP000001366"/>
    </source>
</evidence>
<comment type="subcellular location">
    <subcellularLocation>
        <location evidence="1">Membrane</location>
        <topology evidence="1">Multi-pass membrane protein</topology>
    </subcellularLocation>
</comment>
<keyword evidence="8" id="KW-1185">Reference proteome</keyword>
<dbReference type="Pfam" id="PF04932">
    <property type="entry name" value="Wzy_C"/>
    <property type="match status" value="1"/>
</dbReference>
<feature type="transmembrane region" description="Helical" evidence="5">
    <location>
        <begin position="12"/>
        <end position="43"/>
    </location>
</feature>
<dbReference type="EMBL" id="CP001230">
    <property type="protein sequence ID" value="ACO03707.1"/>
    <property type="molecule type" value="Genomic_DNA"/>
</dbReference>
<evidence type="ECO:0000313" key="7">
    <source>
        <dbReference type="EMBL" id="ACO03707.1"/>
    </source>
</evidence>
<feature type="domain" description="O-antigen ligase-related" evidence="6">
    <location>
        <begin position="187"/>
        <end position="363"/>
    </location>
</feature>
<dbReference type="PANTHER" id="PTHR37422:SF13">
    <property type="entry name" value="LIPOPOLYSACCHARIDE BIOSYNTHESIS PROTEIN PA4999-RELATED"/>
    <property type="match status" value="1"/>
</dbReference>
<gene>
    <name evidence="7" type="ordered locus">PERMA_2000</name>
</gene>
<dbReference type="InterPro" id="IPR007016">
    <property type="entry name" value="O-antigen_ligase-rel_domated"/>
</dbReference>
<keyword evidence="2 5" id="KW-0812">Transmembrane</keyword>
<feature type="transmembrane region" description="Helical" evidence="5">
    <location>
        <begin position="385"/>
        <end position="405"/>
    </location>
</feature>
<accession>C0QSV7</accession>
<keyword evidence="3 5" id="KW-1133">Transmembrane helix</keyword>
<name>C0QSV7_PERMH</name>
<feature type="transmembrane region" description="Helical" evidence="5">
    <location>
        <begin position="121"/>
        <end position="139"/>
    </location>
</feature>
<feature type="transmembrane region" description="Helical" evidence="5">
    <location>
        <begin position="349"/>
        <end position="373"/>
    </location>
</feature>
<feature type="transmembrane region" description="Helical" evidence="5">
    <location>
        <begin position="411"/>
        <end position="432"/>
    </location>
</feature>
<dbReference type="GO" id="GO:0016020">
    <property type="term" value="C:membrane"/>
    <property type="evidence" value="ECO:0007669"/>
    <property type="project" value="UniProtKB-SubCell"/>
</dbReference>
<feature type="transmembrane region" description="Helical" evidence="5">
    <location>
        <begin position="96"/>
        <end position="112"/>
    </location>
</feature>
<dbReference type="eggNOG" id="COG3307">
    <property type="taxonomic scope" value="Bacteria"/>
</dbReference>
<evidence type="ECO:0000256" key="4">
    <source>
        <dbReference type="ARBA" id="ARBA00023136"/>
    </source>
</evidence>
<evidence type="ECO:0000259" key="6">
    <source>
        <dbReference type="Pfam" id="PF04932"/>
    </source>
</evidence>
<dbReference type="HOGENOM" id="CLU_636050_0_0_0"/>
<dbReference type="InterPro" id="IPR051533">
    <property type="entry name" value="WaaL-like"/>
</dbReference>
<keyword evidence="4 5" id="KW-0472">Membrane</keyword>
<dbReference type="Proteomes" id="UP000001366">
    <property type="component" value="Chromosome"/>
</dbReference>
<dbReference type="OrthoDB" id="115889at2"/>
<reference evidence="7 8" key="1">
    <citation type="journal article" date="2009" name="J. Bacteriol.">
        <title>Complete and draft genome sequences of six members of the Aquificales.</title>
        <authorList>
            <person name="Reysenbach A.L."/>
            <person name="Hamamura N."/>
            <person name="Podar M."/>
            <person name="Griffiths E."/>
            <person name="Ferreira S."/>
            <person name="Hochstein R."/>
            <person name="Heidelberg J."/>
            <person name="Johnson J."/>
            <person name="Mead D."/>
            <person name="Pohorille A."/>
            <person name="Sarmiento M."/>
            <person name="Schweighofer K."/>
            <person name="Seshadri R."/>
            <person name="Voytek M.A."/>
        </authorList>
    </citation>
    <scope>NUCLEOTIDE SEQUENCE [LARGE SCALE GENOMIC DNA]</scope>
    <source>
        <strain evidence="8">DSM 14350 / EX-H1</strain>
    </source>
</reference>
<dbReference type="KEGG" id="pmx:PERMA_2000"/>
<evidence type="ECO:0000256" key="3">
    <source>
        <dbReference type="ARBA" id="ARBA00022989"/>
    </source>
</evidence>
<dbReference type="STRING" id="123214.PERMA_2000"/>
<sequence>MKKLYITNAVLLLMIASIFFLKFNLVTIFSLLVISISIILVIADKITKQLKILPVGLLILINYTLWISSGLLIGGIELSIDIGILKEYLEGEGRIFLYYLPLIYFSLVYANFRNIKFMDKILYLVVFISFLFVILWSLGIGKEILSIGKDFSGLITSHTAAGTFFGTIFLYIFLKALRKNERKDYIISLIAFIPLFLSASRQAILAVITVIFLYFLFEKQFKKFLFLFLALCIIAIAASETRGVERFKSLLSPEFFYLIPITIERVESHEIDKSLARDLSTNEAITNALNRLILWGKAILDFKSSSFIGIGFGRYNDKDLDFCGIPKFIYIACSAKENVYDVTSAHNSYLHFLSELGILGLITNMLIWIHLIRTLNKFEQKFQKYSIHFSVAKYLVIFTLINAFFGHALAAPAIGFVSLSIIGLIYSFGFYLGRNVYETKLYIHRT</sequence>
<protein>
    <submittedName>
        <fullName evidence="7">O-Antigen Polymerase family protein</fullName>
    </submittedName>
</protein>
<dbReference type="PANTHER" id="PTHR37422">
    <property type="entry name" value="TEICHURONIC ACID BIOSYNTHESIS PROTEIN TUAE"/>
    <property type="match status" value="1"/>
</dbReference>
<evidence type="ECO:0000256" key="1">
    <source>
        <dbReference type="ARBA" id="ARBA00004141"/>
    </source>
</evidence>
<feature type="transmembrane region" description="Helical" evidence="5">
    <location>
        <begin position="55"/>
        <end position="76"/>
    </location>
</feature>
<dbReference type="RefSeq" id="WP_012675946.1">
    <property type="nucleotide sequence ID" value="NC_012440.1"/>
</dbReference>
<proteinExistence type="predicted"/>
<dbReference type="PaxDb" id="123214-PERMA_2000"/>
<evidence type="ECO:0000256" key="5">
    <source>
        <dbReference type="SAM" id="Phobius"/>
    </source>
</evidence>
<organism evidence="7 8">
    <name type="scientific">Persephonella marina (strain DSM 14350 / EX-H1)</name>
    <dbReference type="NCBI Taxonomy" id="123214"/>
    <lineage>
        <taxon>Bacteria</taxon>
        <taxon>Pseudomonadati</taxon>
        <taxon>Aquificota</taxon>
        <taxon>Aquificia</taxon>
        <taxon>Aquificales</taxon>
        <taxon>Hydrogenothermaceae</taxon>
        <taxon>Persephonella</taxon>
    </lineage>
</organism>
<evidence type="ECO:0000256" key="2">
    <source>
        <dbReference type="ARBA" id="ARBA00022692"/>
    </source>
</evidence>
<dbReference type="AlphaFoldDB" id="C0QSV7"/>
<feature type="transmembrane region" description="Helical" evidence="5">
    <location>
        <begin position="186"/>
        <end position="217"/>
    </location>
</feature>
<feature type="transmembrane region" description="Helical" evidence="5">
    <location>
        <begin position="151"/>
        <end position="174"/>
    </location>
</feature>